<dbReference type="InterPro" id="IPR015422">
    <property type="entry name" value="PyrdxlP-dep_Trfase_small"/>
</dbReference>
<keyword evidence="2" id="KW-1185">Reference proteome</keyword>
<dbReference type="EMBL" id="PQFF01000174">
    <property type="protein sequence ID" value="RHZ77200.1"/>
    <property type="molecule type" value="Genomic_DNA"/>
</dbReference>
<dbReference type="Proteomes" id="UP000266861">
    <property type="component" value="Unassembled WGS sequence"/>
</dbReference>
<protein>
    <submittedName>
        <fullName evidence="1">Uncharacterized protein</fullName>
    </submittedName>
</protein>
<proteinExistence type="predicted"/>
<dbReference type="OrthoDB" id="425114at2759"/>
<evidence type="ECO:0000313" key="1">
    <source>
        <dbReference type="EMBL" id="RHZ77200.1"/>
    </source>
</evidence>
<dbReference type="Gene3D" id="3.90.1150.10">
    <property type="entry name" value="Aspartate Aminotransferase, domain 1"/>
    <property type="match status" value="1"/>
</dbReference>
<gene>
    <name evidence="1" type="ORF">Glove_184g120</name>
</gene>
<reference evidence="1 2" key="1">
    <citation type="submission" date="2018-08" db="EMBL/GenBank/DDBJ databases">
        <title>Genome and evolution of the arbuscular mycorrhizal fungus Diversispora epigaea (formerly Glomus versiforme) and its bacterial endosymbionts.</title>
        <authorList>
            <person name="Sun X."/>
            <person name="Fei Z."/>
            <person name="Harrison M."/>
        </authorList>
    </citation>
    <scope>NUCLEOTIDE SEQUENCE [LARGE SCALE GENOMIC DNA]</scope>
    <source>
        <strain evidence="1 2">IT104</strain>
    </source>
</reference>
<name>A0A397IX24_9GLOM</name>
<organism evidence="1 2">
    <name type="scientific">Diversispora epigaea</name>
    <dbReference type="NCBI Taxonomy" id="1348612"/>
    <lineage>
        <taxon>Eukaryota</taxon>
        <taxon>Fungi</taxon>
        <taxon>Fungi incertae sedis</taxon>
        <taxon>Mucoromycota</taxon>
        <taxon>Glomeromycotina</taxon>
        <taxon>Glomeromycetes</taxon>
        <taxon>Diversisporales</taxon>
        <taxon>Diversisporaceae</taxon>
        <taxon>Diversispora</taxon>
    </lineage>
</organism>
<sequence length="89" mass="10347">MKNWKFENKKNYEYGIWSMCDKEMIGKLSCLPNVKEVFTIGTILAIELKDIGGSEIGTINHLSEVNRLTALTMINRLRFFFMNNNRLTV</sequence>
<accession>A0A397IX24</accession>
<evidence type="ECO:0000313" key="2">
    <source>
        <dbReference type="Proteomes" id="UP000266861"/>
    </source>
</evidence>
<dbReference type="AlphaFoldDB" id="A0A397IX24"/>
<comment type="caution">
    <text evidence="1">The sequence shown here is derived from an EMBL/GenBank/DDBJ whole genome shotgun (WGS) entry which is preliminary data.</text>
</comment>